<gene>
    <name evidence="2" type="ORF">APUU_22049A</name>
</gene>
<dbReference type="Pfam" id="PF00106">
    <property type="entry name" value="adh_short"/>
    <property type="match status" value="1"/>
</dbReference>
<dbReference type="PANTHER" id="PTHR47534:SF3">
    <property type="entry name" value="ALCOHOL DEHYDROGENASE-LIKE C-TERMINAL DOMAIN-CONTAINING PROTEIN"/>
    <property type="match status" value="1"/>
</dbReference>
<dbReference type="InterPro" id="IPR052228">
    <property type="entry name" value="Sec_Metab_Biosynth_Oxidored"/>
</dbReference>
<dbReference type="RefSeq" id="XP_041553811.1">
    <property type="nucleotide sequence ID" value="XM_041700869.1"/>
</dbReference>
<dbReference type="GeneID" id="64971622"/>
<evidence type="ECO:0000313" key="2">
    <source>
        <dbReference type="EMBL" id="BCS21617.1"/>
    </source>
</evidence>
<sequence>MVSLQAVQQANAGIGSLPAGLVALFMGATSGIGQSALHHFAQHASSPRIYSIARPSAVRSHETFLDSLRSSNPSGTYNLIEGDVSLILEIDRIVADIKENETKIDILFMSAGFMAFEGRKDTREGLDPSMSTRYYSRLRLVQQLVPLLNNAPGPRVVSVLGGGLESPLNEQDLDLRDPKNWTFWSSSMHSGTMGTLTLERIARANPNLSIIHWFPGTVATPGLVRANQFGMSPPNPTSADEAGQRGAFIATNDRYAVRGGLVPVPIGLSPVQKSGGGIFLVDPAGEGSNNERVLAGLRKRGMDDAVWRFTEGIFASAAKAGRSSQAKDEL</sequence>
<accession>A0A7R7XHW1</accession>
<dbReference type="AlphaFoldDB" id="A0A7R7XHW1"/>
<dbReference type="InterPro" id="IPR036291">
    <property type="entry name" value="NAD(P)-bd_dom_sf"/>
</dbReference>
<protein>
    <submittedName>
        <fullName evidence="2">Uncharacterized protein</fullName>
    </submittedName>
</protein>
<dbReference type="Proteomes" id="UP000654913">
    <property type="component" value="Chromosome 2"/>
</dbReference>
<dbReference type="InterPro" id="IPR002347">
    <property type="entry name" value="SDR_fam"/>
</dbReference>
<dbReference type="SUPFAM" id="SSF51735">
    <property type="entry name" value="NAD(P)-binding Rossmann-fold domains"/>
    <property type="match status" value="1"/>
</dbReference>
<keyword evidence="1" id="KW-0560">Oxidoreductase</keyword>
<name>A0A7R7XHW1_9EURO</name>
<organism evidence="2 3">
    <name type="scientific">Aspergillus puulaauensis</name>
    <dbReference type="NCBI Taxonomy" id="1220207"/>
    <lineage>
        <taxon>Eukaryota</taxon>
        <taxon>Fungi</taxon>
        <taxon>Dikarya</taxon>
        <taxon>Ascomycota</taxon>
        <taxon>Pezizomycotina</taxon>
        <taxon>Eurotiomycetes</taxon>
        <taxon>Eurotiomycetidae</taxon>
        <taxon>Eurotiales</taxon>
        <taxon>Aspergillaceae</taxon>
        <taxon>Aspergillus</taxon>
    </lineage>
</organism>
<reference evidence="2" key="2">
    <citation type="submission" date="2021-02" db="EMBL/GenBank/DDBJ databases">
        <title>Aspergillus puulaauensis MK2 genome sequence.</title>
        <authorList>
            <person name="Futagami T."/>
            <person name="Mori K."/>
            <person name="Kadooka C."/>
            <person name="Tanaka T."/>
        </authorList>
    </citation>
    <scope>NUCLEOTIDE SEQUENCE</scope>
    <source>
        <strain evidence="2">MK2</strain>
    </source>
</reference>
<evidence type="ECO:0000313" key="3">
    <source>
        <dbReference type="Proteomes" id="UP000654913"/>
    </source>
</evidence>
<dbReference type="KEGG" id="apuu:APUU_22049A"/>
<dbReference type="GO" id="GO:0016491">
    <property type="term" value="F:oxidoreductase activity"/>
    <property type="evidence" value="ECO:0007669"/>
    <property type="project" value="UniProtKB-KW"/>
</dbReference>
<reference evidence="2" key="1">
    <citation type="submission" date="2021-01" db="EMBL/GenBank/DDBJ databases">
        <authorList>
            <consortium name="Aspergillus puulaauensis MK2 genome sequencing consortium"/>
            <person name="Kazuki M."/>
            <person name="Futagami T."/>
        </authorList>
    </citation>
    <scope>NUCLEOTIDE SEQUENCE</scope>
    <source>
        <strain evidence="2">MK2</strain>
    </source>
</reference>
<evidence type="ECO:0000256" key="1">
    <source>
        <dbReference type="ARBA" id="ARBA00023002"/>
    </source>
</evidence>
<dbReference type="OrthoDB" id="2898509at2759"/>
<keyword evidence="3" id="KW-1185">Reference proteome</keyword>
<dbReference type="PANTHER" id="PTHR47534">
    <property type="entry name" value="YALI0E05731P"/>
    <property type="match status" value="1"/>
</dbReference>
<dbReference type="Gene3D" id="3.40.50.720">
    <property type="entry name" value="NAD(P)-binding Rossmann-like Domain"/>
    <property type="match status" value="1"/>
</dbReference>
<dbReference type="EMBL" id="AP024444">
    <property type="protein sequence ID" value="BCS21617.1"/>
    <property type="molecule type" value="Genomic_DNA"/>
</dbReference>
<proteinExistence type="predicted"/>